<dbReference type="Gene3D" id="3.40.50.2300">
    <property type="match status" value="2"/>
</dbReference>
<feature type="domain" description="Leucine-binding protein" evidence="6">
    <location>
        <begin position="36"/>
        <end position="379"/>
    </location>
</feature>
<evidence type="ECO:0000256" key="3">
    <source>
        <dbReference type="ARBA" id="ARBA00022729"/>
    </source>
</evidence>
<dbReference type="EMBL" id="MLBF01000001">
    <property type="protein sequence ID" value="OLN34013.1"/>
    <property type="molecule type" value="Genomic_DNA"/>
</dbReference>
<keyword evidence="2" id="KW-0813">Transport</keyword>
<dbReference type="Pfam" id="PF13458">
    <property type="entry name" value="Peripla_BP_6"/>
    <property type="match status" value="1"/>
</dbReference>
<evidence type="ECO:0000256" key="1">
    <source>
        <dbReference type="ARBA" id="ARBA00010062"/>
    </source>
</evidence>
<dbReference type="PRINTS" id="PR00337">
    <property type="entry name" value="LEUILEVALBP"/>
</dbReference>
<proteinExistence type="inferred from homology"/>
<dbReference type="InterPro" id="IPR028081">
    <property type="entry name" value="Leu-bd"/>
</dbReference>
<dbReference type="PANTHER" id="PTHR30483:SF6">
    <property type="entry name" value="PERIPLASMIC BINDING PROTEIN OF ABC TRANSPORTER FOR NATURAL AMINO ACIDS"/>
    <property type="match status" value="1"/>
</dbReference>
<keyword evidence="3 5" id="KW-0732">Signal</keyword>
<dbReference type="CDD" id="cd06347">
    <property type="entry name" value="PBP1_ABC_LivK_ligand_binding-like"/>
    <property type="match status" value="1"/>
</dbReference>
<keyword evidence="8" id="KW-1185">Reference proteome</keyword>
<name>A0A1Q8R2Z8_9FIRM</name>
<dbReference type="GO" id="GO:0006865">
    <property type="term" value="P:amino acid transport"/>
    <property type="evidence" value="ECO:0007669"/>
    <property type="project" value="UniProtKB-KW"/>
</dbReference>
<protein>
    <submittedName>
        <fullName evidence="7">Branched-chain amino acid ABC transporter, amino acid-binding protein</fullName>
    </submittedName>
</protein>
<comment type="similarity">
    <text evidence="1">Belongs to the leucine-binding protein family.</text>
</comment>
<dbReference type="InterPro" id="IPR028082">
    <property type="entry name" value="Peripla_BP_I"/>
</dbReference>
<organism evidence="7 8">
    <name type="scientific">Desulfosporosinus metallidurans</name>
    <dbReference type="NCBI Taxonomy" id="1888891"/>
    <lineage>
        <taxon>Bacteria</taxon>
        <taxon>Bacillati</taxon>
        <taxon>Bacillota</taxon>
        <taxon>Clostridia</taxon>
        <taxon>Eubacteriales</taxon>
        <taxon>Desulfitobacteriaceae</taxon>
        <taxon>Desulfosporosinus</taxon>
    </lineage>
</organism>
<feature type="chain" id="PRO_5012593127" evidence="5">
    <location>
        <begin position="26"/>
        <end position="390"/>
    </location>
</feature>
<reference evidence="7 8" key="1">
    <citation type="submission" date="2016-09" db="EMBL/GenBank/DDBJ databases">
        <title>Complete genome of Desulfosporosinus sp. OL.</title>
        <authorList>
            <person name="Mardanov A."/>
            <person name="Beletsky A."/>
            <person name="Panova A."/>
            <person name="Karnachuk O."/>
            <person name="Ravin N."/>
        </authorList>
    </citation>
    <scope>NUCLEOTIDE SEQUENCE [LARGE SCALE GENOMIC DNA]</scope>
    <source>
        <strain evidence="7 8">OL</strain>
    </source>
</reference>
<evidence type="ECO:0000256" key="5">
    <source>
        <dbReference type="SAM" id="SignalP"/>
    </source>
</evidence>
<dbReference type="RefSeq" id="WP_075363027.1">
    <property type="nucleotide sequence ID" value="NZ_MLBF01000001.1"/>
</dbReference>
<dbReference type="STRING" id="1888891.DSOL_0191"/>
<dbReference type="PANTHER" id="PTHR30483">
    <property type="entry name" value="LEUCINE-SPECIFIC-BINDING PROTEIN"/>
    <property type="match status" value="1"/>
</dbReference>
<accession>A0A1Q8R2Z8</accession>
<evidence type="ECO:0000256" key="2">
    <source>
        <dbReference type="ARBA" id="ARBA00022448"/>
    </source>
</evidence>
<evidence type="ECO:0000256" key="4">
    <source>
        <dbReference type="ARBA" id="ARBA00022970"/>
    </source>
</evidence>
<dbReference type="AlphaFoldDB" id="A0A1Q8R2Z8"/>
<evidence type="ECO:0000259" key="6">
    <source>
        <dbReference type="Pfam" id="PF13458"/>
    </source>
</evidence>
<dbReference type="InterPro" id="IPR000709">
    <property type="entry name" value="Leu_Ile_Val-bd"/>
</dbReference>
<dbReference type="PROSITE" id="PS51257">
    <property type="entry name" value="PROKAR_LIPOPROTEIN"/>
    <property type="match status" value="1"/>
</dbReference>
<sequence>MRKILTVITGVLLSATLLIGCGTNATSGSAGSSEVIKVGSNFELSGANATFGKSSVNGIDLAFEQQNAKGGVLGKKLQNVSADNKSDAGESTAAVTKLIGQDKVVAILGSYASTDTLAASQVATDSKIPLLSPTSTNVKVTVENGQVKPWIFRACFIDPFQGEVAAKFALNNLKAKTAAVFIDQKSDYSKGLAEAFISNFKKGNGTIVDTEQYVASSDKDFRATLTRAKSANPDYVFIPGYYQEVGLIVKQAREMGMKQPMMGGDGWDSPDLLKIAGADALNNTYFVNMVAIDDPAMASFVKEYKAKYKIEPDAMAALAYDAANMLIKAFETAGDTNGEKVRSALENMKGFKGLSGETNIDPKTHNPVKSAVIIEMKNGKNTFLTKVEPN</sequence>
<dbReference type="InterPro" id="IPR051010">
    <property type="entry name" value="BCAA_transport"/>
</dbReference>
<feature type="signal peptide" evidence="5">
    <location>
        <begin position="1"/>
        <end position="25"/>
    </location>
</feature>
<gene>
    <name evidence="7" type="ORF">DSOL_0191</name>
</gene>
<keyword evidence="4" id="KW-0029">Amino-acid transport</keyword>
<dbReference type="Proteomes" id="UP000186102">
    <property type="component" value="Unassembled WGS sequence"/>
</dbReference>
<dbReference type="OrthoDB" id="9783240at2"/>
<dbReference type="SUPFAM" id="SSF53822">
    <property type="entry name" value="Periplasmic binding protein-like I"/>
    <property type="match status" value="1"/>
</dbReference>
<comment type="caution">
    <text evidence="7">The sequence shown here is derived from an EMBL/GenBank/DDBJ whole genome shotgun (WGS) entry which is preliminary data.</text>
</comment>
<evidence type="ECO:0000313" key="8">
    <source>
        <dbReference type="Proteomes" id="UP000186102"/>
    </source>
</evidence>
<evidence type="ECO:0000313" key="7">
    <source>
        <dbReference type="EMBL" id="OLN34013.1"/>
    </source>
</evidence>